<protein>
    <recommendedName>
        <fullName evidence="7">2-aminoethylphosphonate--pyruvate transaminase</fullName>
        <ecNumber evidence="7">2.6.1.37</ecNumber>
    </recommendedName>
    <alternativeName>
        <fullName evidence="7">2-aminoethylphosphonate aminotransferase</fullName>
    </alternativeName>
    <alternativeName>
        <fullName evidence="7">AEP transaminase</fullName>
        <shortName evidence="7">AEPT</shortName>
    </alternativeName>
</protein>
<dbReference type="NCBIfam" id="NF010006">
    <property type="entry name" value="PRK13479.1"/>
    <property type="match status" value="1"/>
</dbReference>
<organism evidence="10 11">
    <name type="scientific">Paenibacillus polymyxa</name>
    <name type="common">Bacillus polymyxa</name>
    <dbReference type="NCBI Taxonomy" id="1406"/>
    <lineage>
        <taxon>Bacteria</taxon>
        <taxon>Bacillati</taxon>
        <taxon>Bacillota</taxon>
        <taxon>Bacilli</taxon>
        <taxon>Bacillales</taxon>
        <taxon>Paenibacillaceae</taxon>
        <taxon>Paenibacillus</taxon>
    </lineage>
</organism>
<dbReference type="Gene3D" id="3.40.640.10">
    <property type="entry name" value="Type I PLP-dependent aspartate aminotransferase-like (Major domain)"/>
    <property type="match status" value="1"/>
</dbReference>
<keyword evidence="2 7" id="KW-0032">Aminotransferase</keyword>
<keyword evidence="4 7" id="KW-0663">Pyridoxal phosphate</keyword>
<comment type="similarity">
    <text evidence="7">Belongs to the class-V pyridoxal-phosphate-dependent aminotransferase family. PhnW subfamily.</text>
</comment>
<evidence type="ECO:0000259" key="9">
    <source>
        <dbReference type="Pfam" id="PF12804"/>
    </source>
</evidence>
<comment type="subunit">
    <text evidence="7">Homodimer.</text>
</comment>
<dbReference type="EMBL" id="JARVWT010000011">
    <property type="protein sequence ID" value="MDH2333476.1"/>
    <property type="molecule type" value="Genomic_DNA"/>
</dbReference>
<sequence length="610" mass="69142">MVNTAVILAAGLGSRLKERTAHKPKGFLEIDDLSIIERSILQLIKSGIEHIWIGTGYLAQEYERLARKYPEVQCVHNNRYKDSGSMYTLYNMRDSVHEDFLLLESDLLYDIAGLKNLLADTRSDVILSSGATHSNDEVYIEMDGEGHLIAMSKQIELLGRVDAELVGISKVSLDTYQRMCRLVEADFHNHLKWDYEQALVEVGKEKPISIKKIEKFIWCEIDTEEHLQRAKEVIYPKLKQPAAHLLLPIKRNILLNPGPATTTDTVKLAQIVPDICPREQEFGDLMEWIAEQLTLFVAPKSEYDTALFSGSGTAAVESVISSVIGEGKLLILSNGAYGERMAEIAQVYHVDHEVLESSSMLPLSLDAVETAIIRNKNKLTHVAVVHNETTSGILNDIDAIGKLCALHEVDLIVDAMSSYGAIPINMKASKVSFLISSSNKNLQGMAGISFIVAYKEKLQKIKDYSPKSYYLDLYKQYEHFQRTRQLRFTPPVQTFYALEQAIIETQNEGIEQRYKRYTESWQTLIKGLDRLQLQYLVPIQHHSRIITSIKEPASRNYEFGAMHDYLYNNGFTIYPGKIGQTTSFRVANIGAITYQDIERFLKSMEEYLSL</sequence>
<dbReference type="PANTHER" id="PTHR42778:SF1">
    <property type="entry name" value="2-AMINOETHYLPHOSPHONATE--PYRUVATE TRANSAMINASE"/>
    <property type="match status" value="1"/>
</dbReference>
<dbReference type="InterPro" id="IPR012703">
    <property type="entry name" value="NH2EtPonate_pyrv_transaminase"/>
</dbReference>
<dbReference type="InterPro" id="IPR015424">
    <property type="entry name" value="PyrdxlP-dep_Trfase"/>
</dbReference>
<gene>
    <name evidence="7" type="primary">phnW</name>
    <name evidence="10" type="ORF">QDS18_21685</name>
</gene>
<evidence type="ECO:0000256" key="1">
    <source>
        <dbReference type="ARBA" id="ARBA00001933"/>
    </source>
</evidence>
<evidence type="ECO:0000313" key="10">
    <source>
        <dbReference type="EMBL" id="MDH2333476.1"/>
    </source>
</evidence>
<comment type="caution">
    <text evidence="10">The sequence shown here is derived from an EMBL/GenBank/DDBJ whole genome shotgun (WGS) entry which is preliminary data.</text>
</comment>
<evidence type="ECO:0000256" key="4">
    <source>
        <dbReference type="ARBA" id="ARBA00022898"/>
    </source>
</evidence>
<feature type="domain" description="Aminotransferase class V" evidence="8">
    <location>
        <begin position="278"/>
        <end position="546"/>
    </location>
</feature>
<dbReference type="InterPro" id="IPR029044">
    <property type="entry name" value="Nucleotide-diphossugar_trans"/>
</dbReference>
<dbReference type="PANTHER" id="PTHR42778">
    <property type="entry name" value="2-AMINOETHYLPHOSPHONATE--PYRUVATE TRANSAMINASE"/>
    <property type="match status" value="1"/>
</dbReference>
<comment type="cofactor">
    <cofactor evidence="1 7">
        <name>pyridoxal 5'-phosphate</name>
        <dbReference type="ChEBI" id="CHEBI:597326"/>
    </cofactor>
</comment>
<evidence type="ECO:0000256" key="2">
    <source>
        <dbReference type="ARBA" id="ARBA00022576"/>
    </source>
</evidence>
<comment type="catalytic activity">
    <reaction evidence="6 7">
        <text>(2-aminoethyl)phosphonate + pyruvate = phosphonoacetaldehyde + L-alanine</text>
        <dbReference type="Rhea" id="RHEA:17021"/>
        <dbReference type="ChEBI" id="CHEBI:15361"/>
        <dbReference type="ChEBI" id="CHEBI:57418"/>
        <dbReference type="ChEBI" id="CHEBI:57972"/>
        <dbReference type="ChEBI" id="CHEBI:58383"/>
        <dbReference type="EC" id="2.6.1.37"/>
    </reaction>
</comment>
<dbReference type="InterPro" id="IPR015422">
    <property type="entry name" value="PyrdxlP-dep_Trfase_small"/>
</dbReference>
<dbReference type="AlphaFoldDB" id="A0AAP4A1C4"/>
<dbReference type="GO" id="GO:0016779">
    <property type="term" value="F:nucleotidyltransferase activity"/>
    <property type="evidence" value="ECO:0007669"/>
    <property type="project" value="UniProtKB-ARBA"/>
</dbReference>
<evidence type="ECO:0000256" key="5">
    <source>
        <dbReference type="ARBA" id="ARBA00023317"/>
    </source>
</evidence>
<comment type="function">
    <text evidence="7">Involved in phosphonate degradation.</text>
</comment>
<keyword evidence="3 7" id="KW-0808">Transferase</keyword>
<proteinExistence type="inferred from homology"/>
<reference evidence="10" key="1">
    <citation type="submission" date="2023-04" db="EMBL/GenBank/DDBJ databases">
        <title>Uncovering the Secrets of Slow-Growing Bacteria in Tropical Savanna Soil through Cultivation and Genomic Analysis.</title>
        <authorList>
            <person name="Goncalves O.S."/>
            <person name="Santana M.F."/>
        </authorList>
    </citation>
    <scope>NUCLEOTIDE SEQUENCE</scope>
    <source>
        <strain evidence="10">ANTI</strain>
    </source>
</reference>
<dbReference type="NCBIfam" id="TIGR03301">
    <property type="entry name" value="PhnW-AepZ"/>
    <property type="match status" value="1"/>
</dbReference>
<dbReference type="InterPro" id="IPR000192">
    <property type="entry name" value="Aminotrans_V_dom"/>
</dbReference>
<evidence type="ECO:0000313" key="11">
    <source>
        <dbReference type="Proteomes" id="UP001229409"/>
    </source>
</evidence>
<dbReference type="InterPro" id="IPR015421">
    <property type="entry name" value="PyrdxlP-dep_Trfase_major"/>
</dbReference>
<dbReference type="Gene3D" id="3.90.550.10">
    <property type="entry name" value="Spore Coat Polysaccharide Biosynthesis Protein SpsA, Chain A"/>
    <property type="match status" value="1"/>
</dbReference>
<name>A0AAP4A1C4_PAEPO</name>
<dbReference type="Pfam" id="PF00266">
    <property type="entry name" value="Aminotran_5"/>
    <property type="match status" value="1"/>
</dbReference>
<dbReference type="GO" id="GO:0047304">
    <property type="term" value="F:2-aminoethylphosphonate-pyruvate transaminase activity"/>
    <property type="evidence" value="ECO:0007669"/>
    <property type="project" value="UniProtKB-UniRule"/>
</dbReference>
<dbReference type="SUPFAM" id="SSF53383">
    <property type="entry name" value="PLP-dependent transferases"/>
    <property type="match status" value="1"/>
</dbReference>
<accession>A0AAP4A1C4</accession>
<dbReference type="SUPFAM" id="SSF53448">
    <property type="entry name" value="Nucleotide-diphospho-sugar transferases"/>
    <property type="match status" value="1"/>
</dbReference>
<feature type="modified residue" description="N6-(pyridoxal phosphate)lysine" evidence="7">
    <location>
        <position position="440"/>
    </location>
</feature>
<feature type="domain" description="MobA-like NTP transferase" evidence="9">
    <location>
        <begin position="5"/>
        <end position="120"/>
    </location>
</feature>
<evidence type="ECO:0000256" key="6">
    <source>
        <dbReference type="ARBA" id="ARBA00049460"/>
    </source>
</evidence>
<evidence type="ECO:0000259" key="8">
    <source>
        <dbReference type="Pfam" id="PF00266"/>
    </source>
</evidence>
<evidence type="ECO:0000256" key="7">
    <source>
        <dbReference type="HAMAP-Rule" id="MF_01376"/>
    </source>
</evidence>
<dbReference type="Proteomes" id="UP001229409">
    <property type="component" value="Unassembled WGS sequence"/>
</dbReference>
<dbReference type="EC" id="2.6.1.37" evidence="7"/>
<dbReference type="InterPro" id="IPR025877">
    <property type="entry name" value="MobA-like_NTP_Trfase"/>
</dbReference>
<evidence type="ECO:0000256" key="3">
    <source>
        <dbReference type="ARBA" id="ARBA00022679"/>
    </source>
</evidence>
<dbReference type="RefSeq" id="WP_279835395.1">
    <property type="nucleotide sequence ID" value="NZ_JARVWT010000011.1"/>
</dbReference>
<keyword evidence="5 7" id="KW-0670">Pyruvate</keyword>
<dbReference type="Gene3D" id="3.90.1150.10">
    <property type="entry name" value="Aspartate Aminotransferase, domain 1"/>
    <property type="match status" value="1"/>
</dbReference>
<dbReference type="HAMAP" id="MF_01376">
    <property type="entry name" value="PhnW_aminotrans_5"/>
    <property type="match status" value="1"/>
</dbReference>
<dbReference type="Pfam" id="PF12804">
    <property type="entry name" value="NTP_transf_3"/>
    <property type="match status" value="1"/>
</dbReference>
<dbReference type="CDD" id="cd02523">
    <property type="entry name" value="PC_cytidylyltransferase"/>
    <property type="match status" value="1"/>
</dbReference>
<dbReference type="GO" id="GO:0019700">
    <property type="term" value="P:organic phosphonate catabolic process"/>
    <property type="evidence" value="ECO:0007669"/>
    <property type="project" value="InterPro"/>
</dbReference>